<accession>A0A382EQR0</accession>
<feature type="domain" description="YegS/DAGK C-terminal" evidence="1">
    <location>
        <begin position="72"/>
        <end position="162"/>
    </location>
</feature>
<dbReference type="InterPro" id="IPR045540">
    <property type="entry name" value="YegS/DAGK_C"/>
</dbReference>
<dbReference type="InterPro" id="IPR016064">
    <property type="entry name" value="NAD/diacylglycerol_kinase_sf"/>
</dbReference>
<evidence type="ECO:0000259" key="1">
    <source>
        <dbReference type="Pfam" id="PF19279"/>
    </source>
</evidence>
<protein>
    <recommendedName>
        <fullName evidence="1">YegS/DAGK C-terminal domain-containing protein</fullName>
    </recommendedName>
</protein>
<dbReference type="EMBL" id="UINC01045574">
    <property type="protein sequence ID" value="SVB52494.1"/>
    <property type="molecule type" value="Genomic_DNA"/>
</dbReference>
<dbReference type="SUPFAM" id="SSF111331">
    <property type="entry name" value="NAD kinase/diacylglycerol kinase-like"/>
    <property type="match status" value="1"/>
</dbReference>
<evidence type="ECO:0000313" key="2">
    <source>
        <dbReference type="EMBL" id="SVB52494.1"/>
    </source>
</evidence>
<dbReference type="Gene3D" id="2.60.200.40">
    <property type="match status" value="1"/>
</dbReference>
<name>A0A382EQR0_9ZZZZ</name>
<dbReference type="AlphaFoldDB" id="A0A382EQR0"/>
<sequence>MDPPPVGLLGGDLCRTLGGRGDPVHLEGTGATRVTVDIGSVLLDGRLHWFCAHLVAGSWWRGRTWIAAIAAHHGRWNLAPRAHPGDGLLDVLDTDMGFGDRMAACRRLPSGTHMPHPGITYRRTAADQVEFSNPTRIRLDGEDVGHATRLSVRVEADALHLVV</sequence>
<reference evidence="2" key="1">
    <citation type="submission" date="2018-05" db="EMBL/GenBank/DDBJ databases">
        <authorList>
            <person name="Lanie J.A."/>
            <person name="Ng W.-L."/>
            <person name="Kazmierczak K.M."/>
            <person name="Andrzejewski T.M."/>
            <person name="Davidsen T.M."/>
            <person name="Wayne K.J."/>
            <person name="Tettelin H."/>
            <person name="Glass J.I."/>
            <person name="Rusch D."/>
            <person name="Podicherti R."/>
            <person name="Tsui H.-C.T."/>
            <person name="Winkler M.E."/>
        </authorList>
    </citation>
    <scope>NUCLEOTIDE SEQUENCE</scope>
</reference>
<proteinExistence type="predicted"/>
<organism evidence="2">
    <name type="scientific">marine metagenome</name>
    <dbReference type="NCBI Taxonomy" id="408172"/>
    <lineage>
        <taxon>unclassified sequences</taxon>
        <taxon>metagenomes</taxon>
        <taxon>ecological metagenomes</taxon>
    </lineage>
</organism>
<dbReference type="Pfam" id="PF19279">
    <property type="entry name" value="YegS_C"/>
    <property type="match status" value="1"/>
</dbReference>
<gene>
    <name evidence="2" type="ORF">METZ01_LOCUS205348</name>
</gene>